<evidence type="ECO:0000313" key="2">
    <source>
        <dbReference type="Proteomes" id="UP000070092"/>
    </source>
</evidence>
<accession>A0A133KQU9</accession>
<dbReference type="PATRIC" id="fig|1681.53.peg.630"/>
<organism evidence="1 2">
    <name type="scientific">Bifidobacterium bifidum</name>
    <dbReference type="NCBI Taxonomy" id="1681"/>
    <lineage>
        <taxon>Bacteria</taxon>
        <taxon>Bacillati</taxon>
        <taxon>Actinomycetota</taxon>
        <taxon>Actinomycetes</taxon>
        <taxon>Bifidobacteriales</taxon>
        <taxon>Bifidobacteriaceae</taxon>
        <taxon>Bifidobacterium</taxon>
    </lineage>
</organism>
<sequence length="50" mass="5602">MVIGPGAAWFQLSGSGCPCTTPHDFRRFLGWCGNADIRAFSRIIGKWRFL</sequence>
<gene>
    <name evidence="1" type="ORF">HMPREF3196_00642</name>
</gene>
<proteinExistence type="predicted"/>
<evidence type="ECO:0000313" key="1">
    <source>
        <dbReference type="EMBL" id="KWZ82059.1"/>
    </source>
</evidence>
<dbReference type="Proteomes" id="UP000070092">
    <property type="component" value="Unassembled WGS sequence"/>
</dbReference>
<dbReference type="EMBL" id="LRPO01000020">
    <property type="protein sequence ID" value="KWZ82059.1"/>
    <property type="molecule type" value="Genomic_DNA"/>
</dbReference>
<reference evidence="1 2" key="1">
    <citation type="submission" date="2016-01" db="EMBL/GenBank/DDBJ databases">
        <authorList>
            <person name="Oliw E.H."/>
        </authorList>
    </citation>
    <scope>NUCLEOTIDE SEQUENCE [LARGE SCALE GENOMIC DNA]</scope>
    <source>
        <strain evidence="1 2">MJR8628B</strain>
    </source>
</reference>
<dbReference type="AlphaFoldDB" id="A0A133KQU9"/>
<protein>
    <submittedName>
        <fullName evidence="1">Uncharacterized protein</fullName>
    </submittedName>
</protein>
<name>A0A133KQU9_BIFBI</name>
<comment type="caution">
    <text evidence="1">The sequence shown here is derived from an EMBL/GenBank/DDBJ whole genome shotgun (WGS) entry which is preliminary data.</text>
</comment>